<name>A0A1N7FQW1_9NOCA</name>
<proteinExistence type="predicted"/>
<evidence type="ECO:0008006" key="4">
    <source>
        <dbReference type="Google" id="ProtNLM"/>
    </source>
</evidence>
<dbReference type="AlphaFoldDB" id="A0A1N7FQW1"/>
<dbReference type="STRING" id="1344003.SAMN05445060_2203"/>
<feature type="compositionally biased region" description="Basic and acidic residues" evidence="1">
    <location>
        <begin position="98"/>
        <end position="109"/>
    </location>
</feature>
<reference evidence="2 3" key="1">
    <citation type="submission" date="2017-01" db="EMBL/GenBank/DDBJ databases">
        <authorList>
            <person name="Mah S.A."/>
            <person name="Swanson W.J."/>
            <person name="Moy G.W."/>
            <person name="Vacquier V.D."/>
        </authorList>
    </citation>
    <scope>NUCLEOTIDE SEQUENCE [LARGE SCALE GENOMIC DNA]</scope>
    <source>
        <strain evidence="2 3">CPCC 203464</strain>
    </source>
</reference>
<dbReference type="Pfam" id="PF12005">
    <property type="entry name" value="DUF3499"/>
    <property type="match status" value="1"/>
</dbReference>
<dbReference type="Proteomes" id="UP000186218">
    <property type="component" value="Unassembled WGS sequence"/>
</dbReference>
<accession>A0A1N7FQW1</accession>
<gene>
    <name evidence="2" type="ORF">SAMN05445060_2203</name>
</gene>
<evidence type="ECO:0000313" key="3">
    <source>
        <dbReference type="Proteomes" id="UP000186218"/>
    </source>
</evidence>
<sequence>MATLTFVYADSIAVIGPLATSREPHSWDLCEQHAAGITVPRGWEMIRSESGFTRTRPEDDDLVALADAVRENTRASGGDVAMARPTTRRAVDPTSGFRGERTPQSEPHRTGGGQRPRRRGHLRVLPDPD</sequence>
<evidence type="ECO:0000313" key="2">
    <source>
        <dbReference type="EMBL" id="SIS02680.1"/>
    </source>
</evidence>
<feature type="region of interest" description="Disordered" evidence="1">
    <location>
        <begin position="73"/>
        <end position="129"/>
    </location>
</feature>
<dbReference type="EMBL" id="FTNT01000006">
    <property type="protein sequence ID" value="SIS02680.1"/>
    <property type="molecule type" value="Genomic_DNA"/>
</dbReference>
<keyword evidence="3" id="KW-1185">Reference proteome</keyword>
<protein>
    <recommendedName>
        <fullName evidence="4">DUF3499 domain-containing protein</fullName>
    </recommendedName>
</protein>
<dbReference type="InterPro" id="IPR021888">
    <property type="entry name" value="DUF3499"/>
</dbReference>
<evidence type="ECO:0000256" key="1">
    <source>
        <dbReference type="SAM" id="MobiDB-lite"/>
    </source>
</evidence>
<organism evidence="2 3">
    <name type="scientific">Williamsia sterculiae</name>
    <dbReference type="NCBI Taxonomy" id="1344003"/>
    <lineage>
        <taxon>Bacteria</taxon>
        <taxon>Bacillati</taxon>
        <taxon>Actinomycetota</taxon>
        <taxon>Actinomycetes</taxon>
        <taxon>Mycobacteriales</taxon>
        <taxon>Nocardiaceae</taxon>
        <taxon>Williamsia</taxon>
    </lineage>
</organism>